<name>A0A975HLW4_9GAMM</name>
<dbReference type="PROSITE" id="PS01050">
    <property type="entry name" value="YJEF_C_2"/>
    <property type="match status" value="1"/>
</dbReference>
<dbReference type="HAMAP" id="MF_01965">
    <property type="entry name" value="NADHX_dehydratase"/>
    <property type="match status" value="1"/>
</dbReference>
<organism evidence="22 23">
    <name type="scientific">Pseudoalteromonas xiamenensis</name>
    <dbReference type="NCBI Taxonomy" id="882626"/>
    <lineage>
        <taxon>Bacteria</taxon>
        <taxon>Pseudomonadati</taxon>
        <taxon>Pseudomonadota</taxon>
        <taxon>Gammaproteobacteria</taxon>
        <taxon>Alteromonadales</taxon>
        <taxon>Pseudoalteromonadaceae</taxon>
        <taxon>Pseudoalteromonas</taxon>
    </lineage>
</organism>
<dbReference type="Gene3D" id="3.40.1190.20">
    <property type="match status" value="1"/>
</dbReference>
<evidence type="ECO:0000256" key="9">
    <source>
        <dbReference type="ARBA" id="ARBA00022958"/>
    </source>
</evidence>
<feature type="binding site" evidence="18">
    <location>
        <position position="170"/>
    </location>
    <ligand>
        <name>K(+)</name>
        <dbReference type="ChEBI" id="CHEBI:29103"/>
    </ligand>
</feature>
<comment type="cofactor">
    <cofactor evidence="17">
        <name>Mg(2+)</name>
        <dbReference type="ChEBI" id="CHEBI:18420"/>
    </cofactor>
</comment>
<dbReference type="NCBIfam" id="TIGR00196">
    <property type="entry name" value="yjeF_cterm"/>
    <property type="match status" value="1"/>
</dbReference>
<dbReference type="PROSITE" id="PS51383">
    <property type="entry name" value="YJEF_C_3"/>
    <property type="match status" value="1"/>
</dbReference>
<keyword evidence="5 18" id="KW-0479">Metal-binding</keyword>
<evidence type="ECO:0000313" key="22">
    <source>
        <dbReference type="EMBL" id="QTH72518.1"/>
    </source>
</evidence>
<reference evidence="22" key="1">
    <citation type="submission" date="2021-03" db="EMBL/GenBank/DDBJ databases">
        <title>Complete Genome of Pseudoalteromonas xiamenensis STKMTI.2, a new potential marine bacterium producing anti-Vibrio compounds.</title>
        <authorList>
            <person name="Handayani D.P."/>
            <person name="Isnansetyo A."/>
            <person name="Istiqomah I."/>
            <person name="Jumina J."/>
        </authorList>
    </citation>
    <scope>NUCLEOTIDE SEQUENCE</scope>
    <source>
        <strain evidence="22">STKMTI.2</strain>
    </source>
</reference>
<dbReference type="NCBIfam" id="TIGR00197">
    <property type="entry name" value="yjeF_nterm"/>
    <property type="match status" value="1"/>
</dbReference>
<dbReference type="PANTHER" id="PTHR12592:SF0">
    <property type="entry name" value="ATP-DEPENDENT (S)-NAD(P)H-HYDRATE DEHYDRATASE"/>
    <property type="match status" value="1"/>
</dbReference>
<dbReference type="EMBL" id="CP072133">
    <property type="protein sequence ID" value="QTH72518.1"/>
    <property type="molecule type" value="Genomic_DNA"/>
</dbReference>
<evidence type="ECO:0000256" key="13">
    <source>
        <dbReference type="ARBA" id="ARBA00023268"/>
    </source>
</evidence>
<evidence type="ECO:0000256" key="2">
    <source>
        <dbReference type="ARBA" id="ARBA00000909"/>
    </source>
</evidence>
<evidence type="ECO:0000256" key="15">
    <source>
        <dbReference type="ARBA" id="ARBA00048238"/>
    </source>
</evidence>
<keyword evidence="13" id="KW-0511">Multifunctional enzyme</keyword>
<proteinExistence type="inferred from homology"/>
<comment type="catalytic activity">
    <reaction evidence="16 17 19">
        <text>(6S)-NADPHX + ADP = AMP + phosphate + NADPH + H(+)</text>
        <dbReference type="Rhea" id="RHEA:32235"/>
        <dbReference type="ChEBI" id="CHEBI:15378"/>
        <dbReference type="ChEBI" id="CHEBI:43474"/>
        <dbReference type="ChEBI" id="CHEBI:57783"/>
        <dbReference type="ChEBI" id="CHEBI:64076"/>
        <dbReference type="ChEBI" id="CHEBI:456215"/>
        <dbReference type="ChEBI" id="CHEBI:456216"/>
        <dbReference type="EC" id="4.2.1.136"/>
    </reaction>
</comment>
<protein>
    <recommendedName>
        <fullName evidence="19">Bifunctional NAD(P)H-hydrate repair enzyme</fullName>
    </recommendedName>
    <alternativeName>
        <fullName evidence="19">Nicotinamide nucleotide repair protein</fullName>
    </alternativeName>
    <domain>
        <recommendedName>
            <fullName evidence="19">ADP-dependent (S)-NAD(P)H-hydrate dehydratase</fullName>
            <ecNumber evidence="19">4.2.1.136</ecNumber>
        </recommendedName>
        <alternativeName>
            <fullName evidence="19">ADP-dependent NAD(P)HX dehydratase</fullName>
        </alternativeName>
    </domain>
    <domain>
        <recommendedName>
            <fullName evidence="19">NAD(P)H-hydrate epimerase</fullName>
            <ecNumber evidence="19">5.1.99.6</ecNumber>
        </recommendedName>
    </domain>
</protein>
<evidence type="ECO:0000256" key="4">
    <source>
        <dbReference type="ARBA" id="ARBA00009524"/>
    </source>
</evidence>
<comment type="similarity">
    <text evidence="4 19">In the C-terminal section; belongs to the NnrD/CARKD family.</text>
</comment>
<keyword evidence="23" id="KW-1185">Reference proteome</keyword>
<dbReference type="PIRSF" id="PIRSF017184">
    <property type="entry name" value="Nnr"/>
    <property type="match status" value="1"/>
</dbReference>
<comment type="function">
    <text evidence="17">Catalyzes the dehydration of the S-form of NAD(P)HX at the expense of ADP, which is converted to AMP. Together with NAD(P)HX epimerase, which catalyzes the epimerization of the S- and R-forms, the enzyme allows the repair of both epimers of NAD(P)HX, a damaged form of NAD(P)H that is a result of enzymatic or heat-dependent hydration.</text>
</comment>
<evidence type="ECO:0000256" key="16">
    <source>
        <dbReference type="ARBA" id="ARBA00049209"/>
    </source>
</evidence>
<dbReference type="GO" id="GO:0005524">
    <property type="term" value="F:ATP binding"/>
    <property type="evidence" value="ECO:0007669"/>
    <property type="project" value="UniProtKB-UniRule"/>
</dbReference>
<feature type="binding site" evidence="17">
    <location>
        <begin position="413"/>
        <end position="417"/>
    </location>
    <ligand>
        <name>AMP</name>
        <dbReference type="ChEBI" id="CHEBI:456215"/>
    </ligand>
</feature>
<evidence type="ECO:0000256" key="3">
    <source>
        <dbReference type="ARBA" id="ARBA00006001"/>
    </source>
</evidence>
<dbReference type="EC" id="4.2.1.136" evidence="19"/>
<dbReference type="InterPro" id="IPR004443">
    <property type="entry name" value="YjeF_N_dom"/>
</dbReference>
<evidence type="ECO:0000256" key="18">
    <source>
        <dbReference type="HAMAP-Rule" id="MF_01966"/>
    </source>
</evidence>
<keyword evidence="11 18" id="KW-0413">Isomerase</keyword>
<evidence type="ECO:0000256" key="12">
    <source>
        <dbReference type="ARBA" id="ARBA00023239"/>
    </source>
</evidence>
<evidence type="ECO:0000256" key="14">
    <source>
        <dbReference type="ARBA" id="ARBA00025153"/>
    </source>
</evidence>
<comment type="similarity">
    <text evidence="3 19">In the N-terminal section; belongs to the NnrE/AIBP family.</text>
</comment>
<keyword evidence="7 17" id="KW-0067">ATP-binding</keyword>
<keyword evidence="8 17" id="KW-0521">NADP</keyword>
<keyword evidence="9 18" id="KW-0630">Potassium</keyword>
<dbReference type="Gene3D" id="3.40.50.10260">
    <property type="entry name" value="YjeF N-terminal domain"/>
    <property type="match status" value="1"/>
</dbReference>
<evidence type="ECO:0000256" key="5">
    <source>
        <dbReference type="ARBA" id="ARBA00022723"/>
    </source>
</evidence>
<gene>
    <name evidence="17" type="primary">nnrD</name>
    <name evidence="18" type="synonym">nnrE</name>
    <name evidence="22" type="ORF">J5O05_06810</name>
</gene>
<dbReference type="AlphaFoldDB" id="A0A975HLW4"/>
<feature type="binding site" evidence="18">
    <location>
        <position position="167"/>
    </location>
    <ligand>
        <name>(6S)-NADPHX</name>
        <dbReference type="ChEBI" id="CHEBI:64076"/>
    </ligand>
</feature>
<accession>A0A975HLW4</accession>
<keyword evidence="6 17" id="KW-0547">Nucleotide-binding</keyword>
<keyword evidence="10 17" id="KW-0520">NAD</keyword>
<comment type="similarity">
    <text evidence="18">Belongs to the NnrE/AIBP family.</text>
</comment>
<evidence type="ECO:0000313" key="23">
    <source>
        <dbReference type="Proteomes" id="UP000664904"/>
    </source>
</evidence>
<dbReference type="InterPro" id="IPR036652">
    <property type="entry name" value="YjeF_N_dom_sf"/>
</dbReference>
<comment type="caution">
    <text evidence="18">Lacks conserved residue(s) required for the propagation of feature annotation.</text>
</comment>
<evidence type="ECO:0000259" key="21">
    <source>
        <dbReference type="PROSITE" id="PS51385"/>
    </source>
</evidence>
<dbReference type="InterPro" id="IPR017953">
    <property type="entry name" value="Carbohydrate_kinase_pred_CS"/>
</dbReference>
<comment type="similarity">
    <text evidence="17">Belongs to the NnrD/CARKD family.</text>
</comment>
<evidence type="ECO:0000256" key="19">
    <source>
        <dbReference type="PIRNR" id="PIRNR017184"/>
    </source>
</evidence>
<dbReference type="CDD" id="cd01171">
    <property type="entry name" value="YXKO-related"/>
    <property type="match status" value="1"/>
</dbReference>
<feature type="binding site" evidence="17">
    <location>
        <position position="330"/>
    </location>
    <ligand>
        <name>(6S)-NADPHX</name>
        <dbReference type="ChEBI" id="CHEBI:64076"/>
    </ligand>
</feature>
<dbReference type="GO" id="GO:0046496">
    <property type="term" value="P:nicotinamide nucleotide metabolic process"/>
    <property type="evidence" value="ECO:0007669"/>
    <property type="project" value="UniProtKB-UniRule"/>
</dbReference>
<comment type="catalytic activity">
    <reaction evidence="15 17 19">
        <text>(6S)-NADHX + ADP = AMP + phosphate + NADH + H(+)</text>
        <dbReference type="Rhea" id="RHEA:32223"/>
        <dbReference type="ChEBI" id="CHEBI:15378"/>
        <dbReference type="ChEBI" id="CHEBI:43474"/>
        <dbReference type="ChEBI" id="CHEBI:57945"/>
        <dbReference type="ChEBI" id="CHEBI:64074"/>
        <dbReference type="ChEBI" id="CHEBI:456215"/>
        <dbReference type="ChEBI" id="CHEBI:456216"/>
        <dbReference type="EC" id="4.2.1.136"/>
    </reaction>
</comment>
<dbReference type="InterPro" id="IPR029056">
    <property type="entry name" value="Ribokinase-like"/>
</dbReference>
<evidence type="ECO:0000256" key="10">
    <source>
        <dbReference type="ARBA" id="ARBA00023027"/>
    </source>
</evidence>
<evidence type="ECO:0000256" key="17">
    <source>
        <dbReference type="HAMAP-Rule" id="MF_01965"/>
    </source>
</evidence>
<dbReference type="InterPro" id="IPR030677">
    <property type="entry name" value="Nnr"/>
</dbReference>
<dbReference type="KEGG" id="pxi:J5O05_06810"/>
<dbReference type="HAMAP" id="MF_01966">
    <property type="entry name" value="NADHX_epimerase"/>
    <property type="match status" value="1"/>
</dbReference>
<feature type="binding site" evidence="18">
    <location>
        <position position="71"/>
    </location>
    <ligand>
        <name>K(+)</name>
        <dbReference type="ChEBI" id="CHEBI:29103"/>
    </ligand>
</feature>
<dbReference type="SUPFAM" id="SSF64153">
    <property type="entry name" value="YjeF N-terminal domain-like"/>
    <property type="match status" value="1"/>
</dbReference>
<evidence type="ECO:0000256" key="7">
    <source>
        <dbReference type="ARBA" id="ARBA00022840"/>
    </source>
</evidence>
<dbReference type="EC" id="5.1.99.6" evidence="19"/>
<dbReference type="RefSeq" id="WP_208844142.1">
    <property type="nucleotide sequence ID" value="NZ_CP072133.1"/>
</dbReference>
<dbReference type="Pfam" id="PF03853">
    <property type="entry name" value="YjeF_N"/>
    <property type="match status" value="1"/>
</dbReference>
<dbReference type="Proteomes" id="UP000664904">
    <property type="component" value="Chromosome"/>
</dbReference>
<feature type="binding site" evidence="17">
    <location>
        <position position="441"/>
    </location>
    <ligand>
        <name>AMP</name>
        <dbReference type="ChEBI" id="CHEBI:456215"/>
    </ligand>
</feature>
<dbReference type="GO" id="GO:0046872">
    <property type="term" value="F:metal ion binding"/>
    <property type="evidence" value="ECO:0007669"/>
    <property type="project" value="UniProtKB-UniRule"/>
</dbReference>
<dbReference type="Pfam" id="PF01256">
    <property type="entry name" value="Carb_kinase"/>
    <property type="match status" value="1"/>
</dbReference>
<dbReference type="PROSITE" id="PS51385">
    <property type="entry name" value="YJEF_N"/>
    <property type="match status" value="1"/>
</dbReference>
<dbReference type="GO" id="GO:0052856">
    <property type="term" value="F:NAD(P)HX epimerase activity"/>
    <property type="evidence" value="ECO:0007669"/>
    <property type="project" value="UniProtKB-UniRule"/>
</dbReference>
<dbReference type="InterPro" id="IPR000631">
    <property type="entry name" value="CARKD"/>
</dbReference>
<comment type="catalytic activity">
    <reaction evidence="1 18 19">
        <text>(6R)-NADHX = (6S)-NADHX</text>
        <dbReference type="Rhea" id="RHEA:32215"/>
        <dbReference type="ChEBI" id="CHEBI:64074"/>
        <dbReference type="ChEBI" id="CHEBI:64075"/>
        <dbReference type="EC" id="5.1.99.6"/>
    </reaction>
</comment>
<feature type="binding site" evidence="18">
    <location>
        <position position="134"/>
    </location>
    <ligand>
        <name>K(+)</name>
        <dbReference type="ChEBI" id="CHEBI:29103"/>
    </ligand>
</feature>
<dbReference type="PANTHER" id="PTHR12592">
    <property type="entry name" value="ATP-DEPENDENT (S)-NAD(P)H-HYDRATE DEHYDRATASE FAMILY MEMBER"/>
    <property type="match status" value="1"/>
</dbReference>
<dbReference type="SUPFAM" id="SSF53613">
    <property type="entry name" value="Ribokinase-like"/>
    <property type="match status" value="1"/>
</dbReference>
<keyword evidence="12 17" id="KW-0456">Lyase</keyword>
<feature type="domain" description="YjeF C-terminal" evidence="20">
    <location>
        <begin position="234"/>
        <end position="498"/>
    </location>
</feature>
<evidence type="ECO:0000256" key="1">
    <source>
        <dbReference type="ARBA" id="ARBA00000013"/>
    </source>
</evidence>
<comment type="function">
    <text evidence="18">Catalyzes the epimerization of the S- and R-forms of NAD(P)HX, a damaged form of NAD(P)H that is a result of enzymatic or heat-dependent hydration. This is a prerequisite for the S-specific NAD(P)H-hydrate dehydratase to allow the repair of both epimers of NAD(P)HX.</text>
</comment>
<dbReference type="GO" id="GO:0110051">
    <property type="term" value="P:metabolite repair"/>
    <property type="evidence" value="ECO:0007669"/>
    <property type="project" value="TreeGrafter"/>
</dbReference>
<evidence type="ECO:0000256" key="11">
    <source>
        <dbReference type="ARBA" id="ARBA00023235"/>
    </source>
</evidence>
<feature type="binding site" evidence="17">
    <location>
        <position position="269"/>
    </location>
    <ligand>
        <name>(6S)-NADPHX</name>
        <dbReference type="ChEBI" id="CHEBI:64076"/>
    </ligand>
</feature>
<feature type="binding site" evidence="18">
    <location>
        <begin position="138"/>
        <end position="144"/>
    </location>
    <ligand>
        <name>(6S)-NADPHX</name>
        <dbReference type="ChEBI" id="CHEBI:64076"/>
    </ligand>
</feature>
<comment type="function">
    <text evidence="14 19">Bifunctional enzyme that catalyzes the epimerization of the S- and R-forms of NAD(P)HX and the dehydration of the S-form of NAD(P)HX at the expense of ADP, which is converted to AMP. This allows the repair of both epimers of NAD(P)HX, a damaged form of NAD(P)H that is a result of enzymatic or heat-dependent hydration.</text>
</comment>
<dbReference type="GO" id="GO:0052855">
    <property type="term" value="F:ADP-dependent NAD(P)H-hydrate dehydratase activity"/>
    <property type="evidence" value="ECO:0007669"/>
    <property type="project" value="UniProtKB-UniRule"/>
</dbReference>
<feature type="binding site" evidence="17">
    <location>
        <position position="376"/>
    </location>
    <ligand>
        <name>(6S)-NADPHX</name>
        <dbReference type="ChEBI" id="CHEBI:64076"/>
    </ligand>
</feature>
<comment type="catalytic activity">
    <reaction evidence="2 18 19">
        <text>(6R)-NADPHX = (6S)-NADPHX</text>
        <dbReference type="Rhea" id="RHEA:32227"/>
        <dbReference type="ChEBI" id="CHEBI:64076"/>
        <dbReference type="ChEBI" id="CHEBI:64077"/>
        <dbReference type="EC" id="5.1.99.6"/>
    </reaction>
</comment>
<sequence length="498" mass="52348">MKQFSANLPQKAYTAQQVRDNEALAAEQSGTTLSQLMQRAGSAVAAYVQSYCQSQELDGAYTVVLCGKGNNAGDGYIAAKLLKEVGLRVVVWSLFDPSLLKGDAQDAFKAFVDFGGDVTRKCPLDLDEAAITIDAVFGGGFHGQLPEAVQSAFDSIENASTYKVSVDIPSGVNGTTSEVSDNAFQADVTVTFIALKQGMLTGQARGCCGQILFAGLGVAKAFSKLVAGTSSFSSEVQHFRSIPVRAYDSYKHQLGHVLLIGGGKGMAGAIRLAAEACLRSGAGLVSVATHPDNVGAVLQGRYELMVHGVETAPHLHALLEKATIVVLGPGLGLDAWAKELFFACSEVTCPLVIDADGLTLLAQNPQALKATVVTPHLGEAKRLLDKNDVEYVHHRFELAEKVYQTTKAITVLKGPGTIIQGYERRNINRSGTPAMASAGMGDVLSGIIAALLAQQVPTFAAVCLAVYIHGLAAEEAAKDGALGLVASDLFSHIRRILG</sequence>
<feature type="binding site" evidence="17">
    <location>
        <position position="442"/>
    </location>
    <ligand>
        <name>(6S)-NADPHX</name>
        <dbReference type="ChEBI" id="CHEBI:64076"/>
    </ligand>
</feature>
<evidence type="ECO:0000256" key="6">
    <source>
        <dbReference type="ARBA" id="ARBA00022741"/>
    </source>
</evidence>
<comment type="cofactor">
    <cofactor evidence="18 19">
        <name>K(+)</name>
        <dbReference type="ChEBI" id="CHEBI:29103"/>
    </cofactor>
    <text evidence="18 19">Binds 1 potassium ion per subunit.</text>
</comment>
<evidence type="ECO:0000259" key="20">
    <source>
        <dbReference type="PROSITE" id="PS51383"/>
    </source>
</evidence>
<feature type="domain" description="YjeF N-terminal" evidence="21">
    <location>
        <begin position="18"/>
        <end position="224"/>
    </location>
</feature>
<comment type="subunit">
    <text evidence="17">Homotetramer.</text>
</comment>
<evidence type="ECO:0000256" key="8">
    <source>
        <dbReference type="ARBA" id="ARBA00022857"/>
    </source>
</evidence>